<reference evidence="2 3" key="1">
    <citation type="submission" date="2024-09" db="EMBL/GenBank/DDBJ databases">
        <title>Genome sequencing and assembly of Phytophthora oleae, isolate VK10A, causative agent of rot of olive drupes.</title>
        <authorList>
            <person name="Conti Taguali S."/>
            <person name="Riolo M."/>
            <person name="La Spada F."/>
            <person name="Cacciola S.O."/>
            <person name="Dionisio G."/>
        </authorList>
    </citation>
    <scope>NUCLEOTIDE SEQUENCE [LARGE SCALE GENOMIC DNA]</scope>
    <source>
        <strain evidence="2 3">VK10A</strain>
    </source>
</reference>
<protein>
    <submittedName>
        <fullName evidence="2">Uncharacterized protein</fullName>
    </submittedName>
</protein>
<keyword evidence="1" id="KW-0732">Signal</keyword>
<feature type="signal peptide" evidence="1">
    <location>
        <begin position="1"/>
        <end position="19"/>
    </location>
</feature>
<gene>
    <name evidence="2" type="ORF">V7S43_002708</name>
</gene>
<dbReference type="AlphaFoldDB" id="A0ABD3G0Q4"/>
<organism evidence="2 3">
    <name type="scientific">Phytophthora oleae</name>
    <dbReference type="NCBI Taxonomy" id="2107226"/>
    <lineage>
        <taxon>Eukaryota</taxon>
        <taxon>Sar</taxon>
        <taxon>Stramenopiles</taxon>
        <taxon>Oomycota</taxon>
        <taxon>Peronosporomycetes</taxon>
        <taxon>Peronosporales</taxon>
        <taxon>Peronosporaceae</taxon>
        <taxon>Phytophthora</taxon>
    </lineage>
</organism>
<dbReference type="EMBL" id="JBIMZQ010000004">
    <property type="protein sequence ID" value="KAL3672044.1"/>
    <property type="molecule type" value="Genomic_DNA"/>
</dbReference>
<comment type="caution">
    <text evidence="2">The sequence shown here is derived from an EMBL/GenBank/DDBJ whole genome shotgun (WGS) entry which is preliminary data.</text>
</comment>
<keyword evidence="3" id="KW-1185">Reference proteome</keyword>
<evidence type="ECO:0000313" key="3">
    <source>
        <dbReference type="Proteomes" id="UP001632037"/>
    </source>
</evidence>
<evidence type="ECO:0000256" key="1">
    <source>
        <dbReference type="SAM" id="SignalP"/>
    </source>
</evidence>
<dbReference type="Proteomes" id="UP001632037">
    <property type="component" value="Unassembled WGS sequence"/>
</dbReference>
<feature type="chain" id="PRO_5044866350" evidence="1">
    <location>
        <begin position="20"/>
        <end position="75"/>
    </location>
</feature>
<sequence>MTYSLLELVSFLMLSYMLQRKVGVSSIRQLAFVLSSQWEVAQSKFVLWVVHSVHFGVDFSFWLQGTTTSIWGKSL</sequence>
<evidence type="ECO:0000313" key="2">
    <source>
        <dbReference type="EMBL" id="KAL3672044.1"/>
    </source>
</evidence>
<name>A0ABD3G0Q4_9STRA</name>
<accession>A0ABD3G0Q4</accession>
<proteinExistence type="predicted"/>